<dbReference type="InterPro" id="IPR050498">
    <property type="entry name" value="Ycf3"/>
</dbReference>
<dbReference type="InterPro" id="IPR011990">
    <property type="entry name" value="TPR-like_helical_dom_sf"/>
</dbReference>
<evidence type="ECO:0000313" key="4">
    <source>
        <dbReference type="EMBL" id="SVD67240.1"/>
    </source>
</evidence>
<protein>
    <submittedName>
        <fullName evidence="4">Uncharacterized protein</fullName>
    </submittedName>
</protein>
<keyword evidence="1" id="KW-0677">Repeat</keyword>
<name>A0A382X8P4_9ZZZZ</name>
<accession>A0A382X8P4</accession>
<gene>
    <name evidence="4" type="ORF">METZ01_LOCUS420094</name>
</gene>
<evidence type="ECO:0000256" key="2">
    <source>
        <dbReference type="ARBA" id="ARBA00022803"/>
    </source>
</evidence>
<dbReference type="EMBL" id="UINC01165699">
    <property type="protein sequence ID" value="SVD67240.1"/>
    <property type="molecule type" value="Genomic_DNA"/>
</dbReference>
<dbReference type="Gene3D" id="1.25.40.10">
    <property type="entry name" value="Tetratricopeptide repeat domain"/>
    <property type="match status" value="1"/>
</dbReference>
<dbReference type="InterPro" id="IPR019734">
    <property type="entry name" value="TPR_rpt"/>
</dbReference>
<feature type="non-terminal residue" evidence="4">
    <location>
        <position position="1"/>
    </location>
</feature>
<organism evidence="4">
    <name type="scientific">marine metagenome</name>
    <dbReference type="NCBI Taxonomy" id="408172"/>
    <lineage>
        <taxon>unclassified sequences</taxon>
        <taxon>metagenomes</taxon>
        <taxon>ecological metagenomes</taxon>
    </lineage>
</organism>
<dbReference type="SUPFAM" id="SSF48452">
    <property type="entry name" value="TPR-like"/>
    <property type="match status" value="1"/>
</dbReference>
<dbReference type="PANTHER" id="PTHR44858:SF1">
    <property type="entry name" value="UDP-N-ACETYLGLUCOSAMINE--PEPTIDE N-ACETYLGLUCOSAMINYLTRANSFERASE SPINDLY-RELATED"/>
    <property type="match status" value="1"/>
</dbReference>
<dbReference type="AlphaFoldDB" id="A0A382X8P4"/>
<reference evidence="4" key="1">
    <citation type="submission" date="2018-05" db="EMBL/GenBank/DDBJ databases">
        <authorList>
            <person name="Lanie J.A."/>
            <person name="Ng W.-L."/>
            <person name="Kazmierczak K.M."/>
            <person name="Andrzejewski T.M."/>
            <person name="Davidsen T.M."/>
            <person name="Wayne K.J."/>
            <person name="Tettelin H."/>
            <person name="Glass J.I."/>
            <person name="Rusch D."/>
            <person name="Podicherti R."/>
            <person name="Tsui H.-C.T."/>
            <person name="Winkler M.E."/>
        </authorList>
    </citation>
    <scope>NUCLEOTIDE SEQUENCE</scope>
</reference>
<feature type="compositionally biased region" description="Basic and acidic residues" evidence="3">
    <location>
        <begin position="139"/>
        <end position="150"/>
    </location>
</feature>
<sequence length="162" mass="18068">LGKLEEAIADCNSVIALDPYKTAFLVNRGIFHNQAGDREKSHRDWSEALKRDPKLAKVYYVRAVLDHVPRGEHRQALANLDRVLQLQPGNSNALQARAKSRHALKDYQGEVEDLTALIERFPGHASSWLARSRAWEAAGEPRKAQADRQKAVSLDPALGTDP</sequence>
<proteinExistence type="predicted"/>
<keyword evidence="2" id="KW-0802">TPR repeat</keyword>
<feature type="region of interest" description="Disordered" evidence="3">
    <location>
        <begin position="134"/>
        <end position="162"/>
    </location>
</feature>
<evidence type="ECO:0000256" key="1">
    <source>
        <dbReference type="ARBA" id="ARBA00022737"/>
    </source>
</evidence>
<evidence type="ECO:0000256" key="3">
    <source>
        <dbReference type="SAM" id="MobiDB-lite"/>
    </source>
</evidence>
<dbReference type="SMART" id="SM00028">
    <property type="entry name" value="TPR"/>
    <property type="match status" value="4"/>
</dbReference>
<dbReference type="PANTHER" id="PTHR44858">
    <property type="entry name" value="TETRATRICOPEPTIDE REPEAT PROTEIN 6"/>
    <property type="match status" value="1"/>
</dbReference>